<name>A0A087VV18_9BIFI</name>
<keyword evidence="7" id="KW-1133">Transmembrane helix</keyword>
<sequence length="287" mass="31661">MANRRTRAKRELAVVSVLMVVVAILMGVAYVRINRPTQGEREISIGVVGNADEEIWKAVQHELDARNTGIRVRLKSFQYGRYANQALANKETDLNAFQHYAFMEQESRKNGYHFAAVGDTYISPLNLYSKRYASVDQIKPGERLAIPNDPIDLGRALKVLDSAGLITLRDPKATTPVPEDVVGNPRGLVLDQVDPTGIVNLLPDYAAGITNTNFIIDAGMKVDDAIYQVPGGLKSPANHPYVNIIVARAADKERPDMKTLVSAYHSKYVADAINRYYKGAAVPAFSY</sequence>
<dbReference type="KEGG" id="bii:BINDI_0933"/>
<comment type="subcellular location">
    <subcellularLocation>
        <location evidence="1">Membrane</location>
        <topology evidence="1">Lipid-anchor</topology>
    </subcellularLocation>
</comment>
<gene>
    <name evidence="8" type="ORF">BINDI_0933</name>
</gene>
<keyword evidence="4 7" id="KW-0472">Membrane</keyword>
<dbReference type="EMBL" id="CP006018">
    <property type="protein sequence ID" value="AIC92197.1"/>
    <property type="molecule type" value="Genomic_DNA"/>
</dbReference>
<protein>
    <submittedName>
        <fullName evidence="8">D-methionine ABC transporter</fullName>
    </submittedName>
</protein>
<dbReference type="GO" id="GO:0016020">
    <property type="term" value="C:membrane"/>
    <property type="evidence" value="ECO:0007669"/>
    <property type="project" value="UniProtKB-SubCell"/>
</dbReference>
<dbReference type="Proteomes" id="UP000028569">
    <property type="component" value="Chromosome"/>
</dbReference>
<comment type="similarity">
    <text evidence="2">Belongs to the NlpA lipoprotein family.</text>
</comment>
<organism evidence="8 9">
    <name type="scientific">Bifidobacterium [indicum] DSM 20214 = LMG 11587</name>
    <dbReference type="NCBI Taxonomy" id="1341694"/>
    <lineage>
        <taxon>Bacteria</taxon>
        <taxon>Bacillati</taxon>
        <taxon>Actinomycetota</taxon>
        <taxon>Actinomycetes</taxon>
        <taxon>Bifidobacteriales</taxon>
        <taxon>Bifidobacteriaceae</taxon>
        <taxon>Bifidobacterium</taxon>
    </lineage>
</organism>
<evidence type="ECO:0000313" key="9">
    <source>
        <dbReference type="Proteomes" id="UP000028569"/>
    </source>
</evidence>
<evidence type="ECO:0000256" key="7">
    <source>
        <dbReference type="SAM" id="Phobius"/>
    </source>
</evidence>
<keyword evidence="5" id="KW-0564">Palmitate</keyword>
<dbReference type="PANTHER" id="PTHR30429:SF1">
    <property type="entry name" value="D-METHIONINE-BINDING LIPOPROTEIN METQ-RELATED"/>
    <property type="match status" value="1"/>
</dbReference>
<dbReference type="PANTHER" id="PTHR30429">
    <property type="entry name" value="D-METHIONINE-BINDING LIPOPROTEIN METQ"/>
    <property type="match status" value="1"/>
</dbReference>
<dbReference type="AlphaFoldDB" id="A0A087VV18"/>
<keyword evidence="7" id="KW-0812">Transmembrane</keyword>
<keyword evidence="3" id="KW-0732">Signal</keyword>
<dbReference type="Pfam" id="PF03180">
    <property type="entry name" value="Lipoprotein_9"/>
    <property type="match status" value="1"/>
</dbReference>
<dbReference type="InterPro" id="IPR004872">
    <property type="entry name" value="Lipoprotein_NlpA"/>
</dbReference>
<keyword evidence="6" id="KW-0449">Lipoprotein</keyword>
<evidence type="ECO:0000256" key="6">
    <source>
        <dbReference type="ARBA" id="ARBA00023288"/>
    </source>
</evidence>
<dbReference type="SUPFAM" id="SSF53850">
    <property type="entry name" value="Periplasmic binding protein-like II"/>
    <property type="match status" value="1"/>
</dbReference>
<feature type="transmembrane region" description="Helical" evidence="7">
    <location>
        <begin position="12"/>
        <end position="31"/>
    </location>
</feature>
<evidence type="ECO:0000256" key="1">
    <source>
        <dbReference type="ARBA" id="ARBA00004635"/>
    </source>
</evidence>
<dbReference type="Gene3D" id="3.40.190.10">
    <property type="entry name" value="Periplasmic binding protein-like II"/>
    <property type="match status" value="2"/>
</dbReference>
<evidence type="ECO:0000256" key="2">
    <source>
        <dbReference type="ARBA" id="ARBA00008973"/>
    </source>
</evidence>
<dbReference type="RefSeq" id="WP_033490448.1">
    <property type="nucleotide sequence ID" value="NZ_CP006018.1"/>
</dbReference>
<reference evidence="8 9" key="1">
    <citation type="journal article" date="2014" name="Appl. Environ. Microbiol.">
        <title>Genomic encyclopedia of type strains of the genus Bifidobacterium.</title>
        <authorList>
            <person name="Milani C."/>
            <person name="Lugli G.A."/>
            <person name="Duranti S."/>
            <person name="Turroni F."/>
            <person name="Bottacini F."/>
            <person name="Mangifesta M."/>
            <person name="Sanchez B."/>
            <person name="Viappiani A."/>
            <person name="Mancabelli L."/>
            <person name="Taminiau B."/>
            <person name="Delcenserie V."/>
            <person name="Barrangou R."/>
            <person name="Margolles A."/>
            <person name="van Sinderen D."/>
            <person name="Ventura M."/>
        </authorList>
    </citation>
    <scope>NUCLEOTIDE SEQUENCE [LARGE SCALE GENOMIC DNA]</scope>
    <source>
        <strain evidence="8 9">LMG 11587</strain>
    </source>
</reference>
<dbReference type="HOGENOM" id="CLU_067080_1_0_11"/>
<dbReference type="OrthoDB" id="9812878at2"/>
<evidence type="ECO:0000313" key="8">
    <source>
        <dbReference type="EMBL" id="AIC92197.1"/>
    </source>
</evidence>
<evidence type="ECO:0000256" key="4">
    <source>
        <dbReference type="ARBA" id="ARBA00023136"/>
    </source>
</evidence>
<keyword evidence="9" id="KW-1185">Reference proteome</keyword>
<accession>A0A087VV18</accession>
<proteinExistence type="inferred from homology"/>
<evidence type="ECO:0000256" key="3">
    <source>
        <dbReference type="ARBA" id="ARBA00022729"/>
    </source>
</evidence>
<evidence type="ECO:0000256" key="5">
    <source>
        <dbReference type="ARBA" id="ARBA00023139"/>
    </source>
</evidence>